<dbReference type="GO" id="GO:0003677">
    <property type="term" value="F:DNA binding"/>
    <property type="evidence" value="ECO:0007669"/>
    <property type="project" value="InterPro"/>
</dbReference>
<reference evidence="2 3" key="1">
    <citation type="submission" date="2016-03" db="EMBL/GenBank/DDBJ databases">
        <title>Complete genome sequence of Pedobacter cryoconitis PAMC 27485.</title>
        <authorList>
            <person name="Lee J."/>
            <person name="Kim O.-S."/>
        </authorList>
    </citation>
    <scope>NUCLEOTIDE SEQUENCE [LARGE SCALE GENOMIC DNA]</scope>
    <source>
        <strain evidence="2 3">PAMC 27485</strain>
    </source>
</reference>
<evidence type="ECO:0000259" key="1">
    <source>
        <dbReference type="Pfam" id="PF01548"/>
    </source>
</evidence>
<dbReference type="AlphaFoldDB" id="A0A127VCG8"/>
<evidence type="ECO:0000313" key="3">
    <source>
        <dbReference type="Proteomes" id="UP000071561"/>
    </source>
</evidence>
<dbReference type="GO" id="GO:0004803">
    <property type="term" value="F:transposase activity"/>
    <property type="evidence" value="ECO:0007669"/>
    <property type="project" value="InterPro"/>
</dbReference>
<dbReference type="InterPro" id="IPR002525">
    <property type="entry name" value="Transp_IS110-like_N"/>
</dbReference>
<dbReference type="EMBL" id="CP014504">
    <property type="protein sequence ID" value="AMP98910.1"/>
    <property type="molecule type" value="Genomic_DNA"/>
</dbReference>
<dbReference type="KEGG" id="pcm:AY601_2004"/>
<name>A0A127VCG8_9SPHI</name>
<accession>A0A127VCG8</accession>
<sequence>MVNPKQINHFSKMMLNVTKTDNLDAKLIALYGEKMRPPIYKLPSLTIQKLRQKPMLFRQFKKQLCMLLNVQESFLALPKVDDKVNKTLNLDKKK</sequence>
<keyword evidence="3" id="KW-1185">Reference proteome</keyword>
<dbReference type="RefSeq" id="WP_068399987.1">
    <property type="nucleotide sequence ID" value="NZ_CP014504.1"/>
</dbReference>
<protein>
    <recommendedName>
        <fullName evidence="1">Transposase IS110-like N-terminal domain-containing protein</fullName>
    </recommendedName>
</protein>
<gene>
    <name evidence="2" type="ORF">AY601_2004</name>
</gene>
<organism evidence="2 3">
    <name type="scientific">Pedobacter cryoconitis</name>
    <dbReference type="NCBI Taxonomy" id="188932"/>
    <lineage>
        <taxon>Bacteria</taxon>
        <taxon>Pseudomonadati</taxon>
        <taxon>Bacteroidota</taxon>
        <taxon>Sphingobacteriia</taxon>
        <taxon>Sphingobacteriales</taxon>
        <taxon>Sphingobacteriaceae</taxon>
        <taxon>Pedobacter</taxon>
    </lineage>
</organism>
<dbReference type="OrthoDB" id="964423at2"/>
<dbReference type="Pfam" id="PF01548">
    <property type="entry name" value="DEDD_Tnp_IS110"/>
    <property type="match status" value="1"/>
</dbReference>
<proteinExistence type="predicted"/>
<dbReference type="Proteomes" id="UP000071561">
    <property type="component" value="Chromosome"/>
</dbReference>
<evidence type="ECO:0000313" key="2">
    <source>
        <dbReference type="EMBL" id="AMP98910.1"/>
    </source>
</evidence>
<dbReference type="PATRIC" id="fig|188932.3.peg.2097"/>
<feature type="domain" description="Transposase IS110-like N-terminal" evidence="1">
    <location>
        <begin position="1"/>
        <end position="52"/>
    </location>
</feature>
<dbReference type="GO" id="GO:0006313">
    <property type="term" value="P:DNA transposition"/>
    <property type="evidence" value="ECO:0007669"/>
    <property type="project" value="InterPro"/>
</dbReference>